<reference evidence="2 3" key="1">
    <citation type="journal article" date="2010" name="Stand. Genomic Sci.">
        <title>Complete genome sequence of Ferrimonas balearica type strain (PAT).</title>
        <authorList>
            <person name="Nolan M."/>
            <person name="Sikorski J."/>
            <person name="Davenport K."/>
            <person name="Lucas S."/>
            <person name="Glavina Del Rio T."/>
            <person name="Tice H."/>
            <person name="Cheng J."/>
            <person name="Goodwin L."/>
            <person name="Pitluck S."/>
            <person name="Liolios K."/>
            <person name="Ivanova N."/>
            <person name="Mavromatis K."/>
            <person name="Ovchinnikova G."/>
            <person name="Pati A."/>
            <person name="Chen A."/>
            <person name="Palaniappan K."/>
            <person name="Land M."/>
            <person name="Hauser L."/>
            <person name="Chang Y."/>
            <person name="Jeffries C."/>
            <person name="Tapia R."/>
            <person name="Brettin T."/>
            <person name="Detter J."/>
            <person name="Han C."/>
            <person name="Yasawong M."/>
            <person name="Rohde M."/>
            <person name="Tindall B."/>
            <person name="Goker M."/>
            <person name="Woyke T."/>
            <person name="Bristow J."/>
            <person name="Eisen J."/>
            <person name="Markowitz V."/>
            <person name="Hugenholtz P."/>
            <person name="Kyrpides N."/>
            <person name="Klenk H."/>
            <person name="Lapidus A."/>
        </authorList>
    </citation>
    <scope>NUCLEOTIDE SEQUENCE [LARGE SCALE GENOMIC DNA]</scope>
    <source>
        <strain evidence="3">DSM 9799 / CCM 4581 / KCTC 23876 / PAT</strain>
    </source>
</reference>
<dbReference type="InterPro" id="IPR011990">
    <property type="entry name" value="TPR-like_helical_dom_sf"/>
</dbReference>
<dbReference type="SUPFAM" id="SSF81901">
    <property type="entry name" value="HCP-like"/>
    <property type="match status" value="1"/>
</dbReference>
<dbReference type="OrthoDB" id="5599218at2"/>
<dbReference type="Proteomes" id="UP000006683">
    <property type="component" value="Chromosome"/>
</dbReference>
<dbReference type="RefSeq" id="WP_013344042.1">
    <property type="nucleotide sequence ID" value="NC_014541.1"/>
</dbReference>
<dbReference type="eggNOG" id="COG0790">
    <property type="taxonomic scope" value="Bacteria"/>
</dbReference>
<dbReference type="AlphaFoldDB" id="E1SPS2"/>
<dbReference type="SMART" id="SM00671">
    <property type="entry name" value="SEL1"/>
    <property type="match status" value="3"/>
</dbReference>
<dbReference type="Gene3D" id="1.25.40.10">
    <property type="entry name" value="Tetratricopeptide repeat domain"/>
    <property type="match status" value="1"/>
</dbReference>
<accession>E1SPS2</accession>
<evidence type="ECO:0000313" key="3">
    <source>
        <dbReference type="Proteomes" id="UP000006683"/>
    </source>
</evidence>
<dbReference type="PANTHER" id="PTHR43628:SF1">
    <property type="entry name" value="CHITIN SYNTHASE REGULATORY FACTOR 2-RELATED"/>
    <property type="match status" value="1"/>
</dbReference>
<proteinExistence type="predicted"/>
<dbReference type="HOGENOM" id="CLU_079818_1_0_6"/>
<dbReference type="STRING" id="550540.Fbal_0522"/>
<name>E1SPS2_FERBD</name>
<keyword evidence="1" id="KW-0732">Signal</keyword>
<dbReference type="Pfam" id="PF08238">
    <property type="entry name" value="Sel1"/>
    <property type="match status" value="3"/>
</dbReference>
<organism evidence="2 3">
    <name type="scientific">Ferrimonas balearica (strain DSM 9799 / CCM 4581 / KCTC 23876 / PAT)</name>
    <dbReference type="NCBI Taxonomy" id="550540"/>
    <lineage>
        <taxon>Bacteria</taxon>
        <taxon>Pseudomonadati</taxon>
        <taxon>Pseudomonadota</taxon>
        <taxon>Gammaproteobacteria</taxon>
        <taxon>Alteromonadales</taxon>
        <taxon>Ferrimonadaceae</taxon>
        <taxon>Ferrimonas</taxon>
    </lineage>
</organism>
<feature type="signal peptide" evidence="1">
    <location>
        <begin position="1"/>
        <end position="18"/>
    </location>
</feature>
<dbReference type="InterPro" id="IPR052945">
    <property type="entry name" value="Mitotic_Regulator"/>
</dbReference>
<evidence type="ECO:0000313" key="2">
    <source>
        <dbReference type="EMBL" id="ADN74736.1"/>
    </source>
</evidence>
<gene>
    <name evidence="2" type="ordered locus">Fbal_0522</name>
</gene>
<dbReference type="KEGG" id="fbl:Fbal_0522"/>
<protein>
    <submittedName>
        <fullName evidence="2">Sel1 domain protein repeat-containing protein</fullName>
    </submittedName>
</protein>
<feature type="chain" id="PRO_5003151298" evidence="1">
    <location>
        <begin position="19"/>
        <end position="205"/>
    </location>
</feature>
<dbReference type="InterPro" id="IPR006597">
    <property type="entry name" value="Sel1-like"/>
</dbReference>
<dbReference type="EMBL" id="CP002209">
    <property type="protein sequence ID" value="ADN74736.1"/>
    <property type="molecule type" value="Genomic_DNA"/>
</dbReference>
<evidence type="ECO:0000256" key="1">
    <source>
        <dbReference type="SAM" id="SignalP"/>
    </source>
</evidence>
<sequence>MKRTLLTLLMLMAPGALAQEMRAVELYGQDELLSMIRANTHLMRVKRDDCQLVQDIQARADVLKLPAYQFLWADMKLYGVCVEKDVQTGFDYLRLAADQGLPDALEQLGRYYLEGRFVVTDEAIGLRLTRMAASLEHHRALLTLARYYADGEGSPLDYPEVYRWLHRAVFETEAERREAEQLKNRLAQQLPPSVREQTRQAALGR</sequence>
<dbReference type="PANTHER" id="PTHR43628">
    <property type="entry name" value="ACTIVATOR OF C KINASE PROTEIN 1-RELATED"/>
    <property type="match status" value="1"/>
</dbReference>
<dbReference type="GeneID" id="67180767"/>
<keyword evidence="3" id="KW-1185">Reference proteome</keyword>